<sequence length="532" mass="59488">MQQLSVAMMVGMSGVLSASALYETSFEGRSDAKVKQYQDNEDAVWKSDTPFGISRDHAKSGKQALHLLGGKSELVLHLRGDLSQAKGVSFVAERWTSKSPFTFRVEAKQGGKWVALTPLDQLVNVGRGFPSSVRLAFPEGGEVSALRFSSNTPEKSGVLIDDFKLLKSAPENPSKAPKPFVKPSEPLELLEHNDVFVSGEDDTKIYRIPAIITAQNGDLLAVIDARRKNAADLIHQRSIDITFKRSKDNGKTWGAMETIADLPDGEGASDASLILNRENGEIFCFYNWMGKTKEFRFYLQSSKDHGVTWSKPKDFTDEIVPKEWNKLDFKFITSGRGIQTRDGELLHNFVHLPTRSVYLYGSKDGGKSWNFYDAKISPADESKVVELSDGRLMVNSRVGRDYRWVHRSEDRGKTWESHKEYELPDPRCNGSIIRYTSTKDGYKKDRLLFSNAGSQTGRENLTIRISYDEGKTWSDGKVVNPGASAYSSLTILKDGSIGVLYENGNARTKFARFTLEALTDGKDKLEKKYTIQ</sequence>
<dbReference type="CDD" id="cd15482">
    <property type="entry name" value="Sialidase_non-viral"/>
    <property type="match status" value="1"/>
</dbReference>
<dbReference type="RefSeq" id="WP_377177560.1">
    <property type="nucleotide sequence ID" value="NZ_JBHUJB010000021.1"/>
</dbReference>
<evidence type="ECO:0000256" key="3">
    <source>
        <dbReference type="ARBA" id="ARBA00012733"/>
    </source>
</evidence>
<evidence type="ECO:0000313" key="6">
    <source>
        <dbReference type="Proteomes" id="UP001597389"/>
    </source>
</evidence>
<keyword evidence="6" id="KW-1185">Reference proteome</keyword>
<dbReference type="Pfam" id="PF13088">
    <property type="entry name" value="BNR_2"/>
    <property type="match status" value="1"/>
</dbReference>
<evidence type="ECO:0000313" key="5">
    <source>
        <dbReference type="EMBL" id="MFD2158151.1"/>
    </source>
</evidence>
<dbReference type="EC" id="3.2.1.18" evidence="3"/>
<feature type="domain" description="Sialidase" evidence="4">
    <location>
        <begin position="238"/>
        <end position="499"/>
    </location>
</feature>
<name>A0ABW4Z8K2_9BACT</name>
<evidence type="ECO:0000256" key="2">
    <source>
        <dbReference type="ARBA" id="ARBA00009348"/>
    </source>
</evidence>
<organism evidence="5 6">
    <name type="scientific">Rubritalea tangerina</name>
    <dbReference type="NCBI Taxonomy" id="430798"/>
    <lineage>
        <taxon>Bacteria</taxon>
        <taxon>Pseudomonadati</taxon>
        <taxon>Verrucomicrobiota</taxon>
        <taxon>Verrucomicrobiia</taxon>
        <taxon>Verrucomicrobiales</taxon>
        <taxon>Rubritaleaceae</taxon>
        <taxon>Rubritalea</taxon>
    </lineage>
</organism>
<dbReference type="Gene3D" id="2.120.10.10">
    <property type="match status" value="1"/>
</dbReference>
<comment type="catalytic activity">
    <reaction evidence="1">
        <text>Hydrolysis of alpha-(2-&gt;3)-, alpha-(2-&gt;6)-, alpha-(2-&gt;8)- glycosidic linkages of terminal sialic acid residues in oligosaccharides, glycoproteins, glycolipids, colominic acid and synthetic substrates.</text>
        <dbReference type="EC" id="3.2.1.18"/>
    </reaction>
</comment>
<reference evidence="6" key="1">
    <citation type="journal article" date="2019" name="Int. J. Syst. Evol. Microbiol.">
        <title>The Global Catalogue of Microorganisms (GCM) 10K type strain sequencing project: providing services to taxonomists for standard genome sequencing and annotation.</title>
        <authorList>
            <consortium name="The Broad Institute Genomics Platform"/>
            <consortium name="The Broad Institute Genome Sequencing Center for Infectious Disease"/>
            <person name="Wu L."/>
            <person name="Ma J."/>
        </authorList>
    </citation>
    <scope>NUCLEOTIDE SEQUENCE [LARGE SCALE GENOMIC DNA]</scope>
    <source>
        <strain evidence="6">CCUG 57942</strain>
    </source>
</reference>
<dbReference type="PANTHER" id="PTHR10628:SF30">
    <property type="entry name" value="EXO-ALPHA-SIALIDASE"/>
    <property type="match status" value="1"/>
</dbReference>
<evidence type="ECO:0000259" key="4">
    <source>
        <dbReference type="Pfam" id="PF13088"/>
    </source>
</evidence>
<comment type="similarity">
    <text evidence="2">Belongs to the glycosyl hydrolase 33 family.</text>
</comment>
<dbReference type="PANTHER" id="PTHR10628">
    <property type="entry name" value="SIALIDASE"/>
    <property type="match status" value="1"/>
</dbReference>
<dbReference type="Proteomes" id="UP001597389">
    <property type="component" value="Unassembled WGS sequence"/>
</dbReference>
<comment type="caution">
    <text evidence="5">The sequence shown here is derived from an EMBL/GenBank/DDBJ whole genome shotgun (WGS) entry which is preliminary data.</text>
</comment>
<dbReference type="SUPFAM" id="SSF50939">
    <property type="entry name" value="Sialidases"/>
    <property type="match status" value="1"/>
</dbReference>
<dbReference type="InterPro" id="IPR011040">
    <property type="entry name" value="Sialidase"/>
</dbReference>
<dbReference type="InterPro" id="IPR026856">
    <property type="entry name" value="Sialidase_fam"/>
</dbReference>
<evidence type="ECO:0000256" key="1">
    <source>
        <dbReference type="ARBA" id="ARBA00000427"/>
    </source>
</evidence>
<dbReference type="InterPro" id="IPR036278">
    <property type="entry name" value="Sialidase_sf"/>
</dbReference>
<proteinExistence type="inferred from homology"/>
<dbReference type="EMBL" id="JBHUJB010000021">
    <property type="protein sequence ID" value="MFD2158151.1"/>
    <property type="molecule type" value="Genomic_DNA"/>
</dbReference>
<gene>
    <name evidence="5" type="ORF">ACFSW8_04500</name>
</gene>
<protein>
    <recommendedName>
        <fullName evidence="3">exo-alpha-sialidase</fullName>
        <ecNumber evidence="3">3.2.1.18</ecNumber>
    </recommendedName>
</protein>
<accession>A0ABW4Z8K2</accession>